<comment type="caution">
    <text evidence="1">The sequence shown here is derived from an EMBL/GenBank/DDBJ whole genome shotgun (WGS) entry which is preliminary data.</text>
</comment>
<dbReference type="Proteomes" id="UP000805649">
    <property type="component" value="Unassembled WGS sequence"/>
</dbReference>
<evidence type="ECO:0000313" key="1">
    <source>
        <dbReference type="EMBL" id="KAL0934109.1"/>
    </source>
</evidence>
<organism evidence="1 2">
    <name type="scientific">Colletotrichum truncatum</name>
    <name type="common">Anthracnose fungus</name>
    <name type="synonym">Colletotrichum capsici</name>
    <dbReference type="NCBI Taxonomy" id="5467"/>
    <lineage>
        <taxon>Eukaryota</taxon>
        <taxon>Fungi</taxon>
        <taxon>Dikarya</taxon>
        <taxon>Ascomycota</taxon>
        <taxon>Pezizomycotina</taxon>
        <taxon>Sordariomycetes</taxon>
        <taxon>Hypocreomycetidae</taxon>
        <taxon>Glomerellales</taxon>
        <taxon>Glomerellaceae</taxon>
        <taxon>Colletotrichum</taxon>
        <taxon>Colletotrichum truncatum species complex</taxon>
    </lineage>
</organism>
<gene>
    <name evidence="1" type="ORF">CTRU02_210908</name>
</gene>
<name>A0ACC3YQ97_COLTU</name>
<evidence type="ECO:0000313" key="2">
    <source>
        <dbReference type="Proteomes" id="UP000805649"/>
    </source>
</evidence>
<sequence length="324" mass="35940">MSQGQQKGEQALPDKTAALIEAQTINAKIIRGIQGLAFPGGPSDPIVTIEARSTSVALFSEPEPPALPPLYKSLIAAARATVILEAAVKLFETYHRSVLDIWRDAVKELQGNTGISSEMVAAVMNAIVRARQAFLALPNTTEPISSFRPFLKVLDQWIALREKRLGYATRRNFTMSLSTKNPKRVASAEQTRHSEAHVVEKSTKSLTGKNGQHGKKTDNTSTSIDCTSESHNVPRPIAASSSNNEALQSLRAENQLLRTLNEGQARMMDQLTIDREKLWTRLQNYVNPIQRAKGYPEWEEDQMDLFLGNCDHFSHTNMEDGDET</sequence>
<keyword evidence="2" id="KW-1185">Reference proteome</keyword>
<dbReference type="EMBL" id="VUJX02000007">
    <property type="protein sequence ID" value="KAL0934109.1"/>
    <property type="molecule type" value="Genomic_DNA"/>
</dbReference>
<protein>
    <submittedName>
        <fullName evidence="1">Uncharacterized protein</fullName>
    </submittedName>
</protein>
<reference evidence="1 2" key="1">
    <citation type="journal article" date="2020" name="Phytopathology">
        <title>Genome Sequence Resources of Colletotrichum truncatum, C. plurivorum, C. musicola, and C. sojae: Four Species Pathogenic to Soybean (Glycine max).</title>
        <authorList>
            <person name="Rogerio F."/>
            <person name="Boufleur T.R."/>
            <person name="Ciampi-Guillardi M."/>
            <person name="Sukno S.A."/>
            <person name="Thon M.R."/>
            <person name="Massola Junior N.S."/>
            <person name="Baroncelli R."/>
        </authorList>
    </citation>
    <scope>NUCLEOTIDE SEQUENCE [LARGE SCALE GENOMIC DNA]</scope>
    <source>
        <strain evidence="1 2">CMES1059</strain>
    </source>
</reference>
<accession>A0ACC3YQ97</accession>
<proteinExistence type="predicted"/>